<keyword evidence="1" id="KW-0227">DNA damage</keyword>
<dbReference type="InterPro" id="IPR022572">
    <property type="entry name" value="DNA_rep/recomb_RecO_N"/>
</dbReference>
<evidence type="ECO:0000259" key="4">
    <source>
        <dbReference type="Pfam" id="PF11967"/>
    </source>
</evidence>
<evidence type="ECO:0000256" key="2">
    <source>
        <dbReference type="ARBA" id="ARBA00023172"/>
    </source>
</evidence>
<name>A0A1F6E5F6_9BACT</name>
<dbReference type="Proteomes" id="UP000176914">
    <property type="component" value="Unassembled WGS sequence"/>
</dbReference>
<dbReference type="AlphaFoldDB" id="A0A1F6E5F6"/>
<evidence type="ECO:0000256" key="3">
    <source>
        <dbReference type="ARBA" id="ARBA00023204"/>
    </source>
</evidence>
<gene>
    <name evidence="5" type="ORF">A3C20_00350</name>
</gene>
<reference evidence="5 6" key="1">
    <citation type="journal article" date="2016" name="Nat. Commun.">
        <title>Thousands of microbial genomes shed light on interconnected biogeochemical processes in an aquifer system.</title>
        <authorList>
            <person name="Anantharaman K."/>
            <person name="Brown C.T."/>
            <person name="Hug L.A."/>
            <person name="Sharon I."/>
            <person name="Castelle C.J."/>
            <person name="Probst A.J."/>
            <person name="Thomas B.C."/>
            <person name="Singh A."/>
            <person name="Wilkins M.J."/>
            <person name="Karaoz U."/>
            <person name="Brodie E.L."/>
            <person name="Williams K.H."/>
            <person name="Hubbard S.S."/>
            <person name="Banfield J.F."/>
        </authorList>
    </citation>
    <scope>NUCLEOTIDE SEQUENCE [LARGE SCALE GENOMIC DNA]</scope>
</reference>
<proteinExistence type="predicted"/>
<dbReference type="Gene3D" id="2.40.50.140">
    <property type="entry name" value="Nucleic acid-binding proteins"/>
    <property type="match status" value="1"/>
</dbReference>
<comment type="caution">
    <text evidence="5">The sequence shown here is derived from an EMBL/GenBank/DDBJ whole genome shotgun (WGS) entry which is preliminary data.</text>
</comment>
<dbReference type="SUPFAM" id="SSF50249">
    <property type="entry name" value="Nucleic acid-binding proteins"/>
    <property type="match status" value="1"/>
</dbReference>
<organism evidence="5 6">
    <name type="scientific">Candidatus Kaiserbacteria bacterium RIFCSPHIGHO2_02_FULL_55_25</name>
    <dbReference type="NCBI Taxonomy" id="1798498"/>
    <lineage>
        <taxon>Bacteria</taxon>
        <taxon>Candidatus Kaiseribacteriota</taxon>
    </lineage>
</organism>
<keyword evidence="2" id="KW-0233">DNA recombination</keyword>
<dbReference type="PANTHER" id="PTHR33991:SF1">
    <property type="entry name" value="DNA REPAIR PROTEIN RECO"/>
    <property type="match status" value="1"/>
</dbReference>
<dbReference type="GO" id="GO:0006302">
    <property type="term" value="P:double-strand break repair"/>
    <property type="evidence" value="ECO:0007669"/>
    <property type="project" value="TreeGrafter"/>
</dbReference>
<feature type="domain" description="DNA replication/recombination mediator RecO N-terminal" evidence="4">
    <location>
        <begin position="4"/>
        <end position="66"/>
    </location>
</feature>
<evidence type="ECO:0000256" key="1">
    <source>
        <dbReference type="ARBA" id="ARBA00022763"/>
    </source>
</evidence>
<sequence>MYQKYNTEALVLGSRETGESDRVYALFTKDFGLVRARASSVRSEKSLMRYALQNYSLANISLVKGKRGWRAAGATAIKTASGDVRGVGAFARISELVLRLIHGEEANEYLFAALSEAHDALMREKCDAFGMIEIVCVARILYTLGYISNEALSTALFTHTAYTGESLLEAETMRDKLLSSINKAIAETQL</sequence>
<dbReference type="GO" id="GO:0006310">
    <property type="term" value="P:DNA recombination"/>
    <property type="evidence" value="ECO:0007669"/>
    <property type="project" value="UniProtKB-KW"/>
</dbReference>
<evidence type="ECO:0000313" key="6">
    <source>
        <dbReference type="Proteomes" id="UP000176914"/>
    </source>
</evidence>
<dbReference type="PANTHER" id="PTHR33991">
    <property type="entry name" value="DNA REPAIR PROTEIN RECO"/>
    <property type="match status" value="1"/>
</dbReference>
<protein>
    <recommendedName>
        <fullName evidence="4">DNA replication/recombination mediator RecO N-terminal domain-containing protein</fullName>
    </recommendedName>
</protein>
<dbReference type="InterPro" id="IPR012340">
    <property type="entry name" value="NA-bd_OB-fold"/>
</dbReference>
<dbReference type="EMBL" id="MFLL01000027">
    <property type="protein sequence ID" value="OGG68807.1"/>
    <property type="molecule type" value="Genomic_DNA"/>
</dbReference>
<keyword evidence="3" id="KW-0234">DNA repair</keyword>
<accession>A0A1F6E5F6</accession>
<evidence type="ECO:0000313" key="5">
    <source>
        <dbReference type="EMBL" id="OGG68807.1"/>
    </source>
</evidence>
<dbReference type="Pfam" id="PF11967">
    <property type="entry name" value="RecO_N"/>
    <property type="match status" value="1"/>
</dbReference>
<dbReference type="InterPro" id="IPR003717">
    <property type="entry name" value="RecO"/>
</dbReference>
<dbReference type="GO" id="GO:0043590">
    <property type="term" value="C:bacterial nucleoid"/>
    <property type="evidence" value="ECO:0007669"/>
    <property type="project" value="TreeGrafter"/>
</dbReference>